<comment type="similarity">
    <text evidence="1">Belongs to the peptidase C40 family.</text>
</comment>
<dbReference type="GO" id="GO:0001897">
    <property type="term" value="P:symbiont-mediated cytolysis of host cell"/>
    <property type="evidence" value="ECO:0007669"/>
    <property type="project" value="UniProtKB-ARBA"/>
</dbReference>
<dbReference type="Pfam" id="PF00877">
    <property type="entry name" value="NLPC_P60"/>
    <property type="match status" value="1"/>
</dbReference>
<accession>A0A0K1LL68</accession>
<dbReference type="InterPro" id="IPR011929">
    <property type="entry name" value="Phage_pept_NlpC/P60"/>
</dbReference>
<organism evidence="6 7">
    <name type="scientific">Rhodobacter phage RcRhea</name>
    <dbReference type="NCBI Taxonomy" id="1662332"/>
    <lineage>
        <taxon>Viruses</taxon>
        <taxon>Duplodnaviria</taxon>
        <taxon>Heunggongvirae</taxon>
        <taxon>Uroviricota</taxon>
        <taxon>Caudoviricetes</taxon>
        <taxon>Cronusvirus</taxon>
        <taxon>Cronusvirus cronus</taxon>
    </lineage>
</organism>
<dbReference type="PROSITE" id="PS51935">
    <property type="entry name" value="NLPC_P60"/>
    <property type="match status" value="1"/>
</dbReference>
<name>A0A0K1LL68_9CAUD</name>
<protein>
    <submittedName>
        <fullName evidence="6">Cell wall peptidase</fullName>
    </submittedName>
</protein>
<evidence type="ECO:0000256" key="2">
    <source>
        <dbReference type="ARBA" id="ARBA00022670"/>
    </source>
</evidence>
<keyword evidence="4" id="KW-0788">Thiol protease</keyword>
<dbReference type="InterPro" id="IPR000064">
    <property type="entry name" value="NLP_P60_dom"/>
</dbReference>
<dbReference type="Gene3D" id="3.90.1720.10">
    <property type="entry name" value="endopeptidase domain like (from Nostoc punctiforme)"/>
    <property type="match status" value="1"/>
</dbReference>
<dbReference type="NCBIfam" id="TIGR02219">
    <property type="entry name" value="phage_NlpC_fam"/>
    <property type="match status" value="1"/>
</dbReference>
<evidence type="ECO:0000313" key="6">
    <source>
        <dbReference type="EMBL" id="AKU43261.1"/>
    </source>
</evidence>
<keyword evidence="2" id="KW-0645">Protease</keyword>
<dbReference type="InterPro" id="IPR038765">
    <property type="entry name" value="Papain-like_cys_pep_sf"/>
</dbReference>
<dbReference type="Proteomes" id="UP000201506">
    <property type="component" value="Segment"/>
</dbReference>
<reference evidence="6 7" key="1">
    <citation type="journal article" date="2016" name="Genome Announc.">
        <title>Complete Genome Sequences of Five Bacteriophages That Infect Rhodobacter capsulatus.</title>
        <authorList>
            <person name="Bollivar D.W."/>
            <person name="Bernardoni B."/>
            <person name="Bockman M.R."/>
            <person name="Miller B.M."/>
            <person name="Russell D.A."/>
            <person name="Delesalle V.A."/>
            <person name="Krukonis G.P."/>
            <person name="Hatfull G.F."/>
            <person name="Cross M.R."/>
            <person name="Szewczyk M.M."/>
            <person name="Eppurath A."/>
        </authorList>
    </citation>
    <scope>NUCLEOTIDE SEQUENCE [LARGE SCALE GENOMIC DNA]</scope>
</reference>
<keyword evidence="3" id="KW-0378">Hydrolase</keyword>
<evidence type="ECO:0000313" key="7">
    <source>
        <dbReference type="Proteomes" id="UP000201506"/>
    </source>
</evidence>
<evidence type="ECO:0000259" key="5">
    <source>
        <dbReference type="PROSITE" id="PS51935"/>
    </source>
</evidence>
<feature type="domain" description="NlpC/P60" evidence="5">
    <location>
        <begin position="1"/>
        <end position="137"/>
    </location>
</feature>
<dbReference type="OrthoDB" id="27862at10239"/>
<evidence type="ECO:0000256" key="3">
    <source>
        <dbReference type="ARBA" id="ARBA00022801"/>
    </source>
</evidence>
<dbReference type="SUPFAM" id="SSF54001">
    <property type="entry name" value="Cysteine proteinases"/>
    <property type="match status" value="1"/>
</dbReference>
<gene>
    <name evidence="6" type="ORF">RCRHEA_17</name>
</gene>
<proteinExistence type="inferred from homology"/>
<evidence type="ECO:0000256" key="4">
    <source>
        <dbReference type="ARBA" id="ARBA00022807"/>
    </source>
</evidence>
<evidence type="ECO:0000256" key="1">
    <source>
        <dbReference type="ARBA" id="ARBA00007074"/>
    </source>
</evidence>
<dbReference type="GO" id="GO:0006508">
    <property type="term" value="P:proteolysis"/>
    <property type="evidence" value="ECO:0007669"/>
    <property type="project" value="UniProtKB-KW"/>
</dbReference>
<dbReference type="KEGG" id="vg:26639936"/>
<dbReference type="RefSeq" id="YP_009213484.1">
    <property type="nucleotide sequence ID" value="NC_028954.1"/>
</dbReference>
<dbReference type="GO" id="GO:0008234">
    <property type="term" value="F:cysteine-type peptidase activity"/>
    <property type="evidence" value="ECO:0007669"/>
    <property type="project" value="UniProtKB-KW"/>
</dbReference>
<sequence>MADVPSLIAARRWIGTPYFVGQAARGLGCDCVGLIRGVWADLTGNPPPPVPGWRPDWFNGPDRPLVEAARTYLHPVPLAEVAPGDMVVLRIQGTREAHCGILDHGDQIIHAVEGTGVVLVPFASFRAGVSFAARFPAP</sequence>
<dbReference type="GeneID" id="26639936"/>
<dbReference type="EMBL" id="KR935216">
    <property type="protein sequence ID" value="AKU43261.1"/>
    <property type="molecule type" value="Genomic_DNA"/>
</dbReference>